<name>Q5Z9S2_ORYSJ</name>
<evidence type="ECO:0000313" key="2">
    <source>
        <dbReference type="Proteomes" id="UP000000763"/>
    </source>
</evidence>
<protein>
    <submittedName>
        <fullName evidence="1">Uncharacterized protein</fullName>
    </submittedName>
</protein>
<sequence length="165" mass="18615">MCQIRREKRQKWSVSLLTPFCNSRLSRSNPDFSDHLPLARPHLHRRHPQLAKESSLAPFCFFFSANRGERHTRFGQSSAALPRAWPPLAASVRVVPRLPPSPRAWPPLAVVALCPLAAAAPRQPLSPLTCRRRPVPAAFLLRRLPLARFSSLPPRFSCAASREFE</sequence>
<dbReference type="AlphaFoldDB" id="Q5Z9S2"/>
<gene>
    <name evidence="1" type="primary">P0458E11.19</name>
</gene>
<evidence type="ECO:0000313" key="1">
    <source>
        <dbReference type="EMBL" id="BAD53551.1"/>
    </source>
</evidence>
<accession>Q5Z9S2</accession>
<reference evidence="2" key="2">
    <citation type="journal article" date="2008" name="Nucleic Acids Res.">
        <title>The rice annotation project database (RAP-DB): 2008 update.</title>
        <authorList>
            <consortium name="The rice annotation project (RAP)"/>
        </authorList>
    </citation>
    <scope>GENOME REANNOTATION</scope>
    <source>
        <strain evidence="2">cv. Nipponbare</strain>
    </source>
</reference>
<dbReference type="EMBL" id="AP003613">
    <property type="protein sequence ID" value="BAD53551.1"/>
    <property type="molecule type" value="Genomic_DNA"/>
</dbReference>
<organism evidence="1 2">
    <name type="scientific">Oryza sativa subsp. japonica</name>
    <name type="common">Rice</name>
    <dbReference type="NCBI Taxonomy" id="39947"/>
    <lineage>
        <taxon>Eukaryota</taxon>
        <taxon>Viridiplantae</taxon>
        <taxon>Streptophyta</taxon>
        <taxon>Embryophyta</taxon>
        <taxon>Tracheophyta</taxon>
        <taxon>Spermatophyta</taxon>
        <taxon>Magnoliopsida</taxon>
        <taxon>Liliopsida</taxon>
        <taxon>Poales</taxon>
        <taxon>Poaceae</taxon>
        <taxon>BOP clade</taxon>
        <taxon>Oryzoideae</taxon>
        <taxon>Oryzeae</taxon>
        <taxon>Oryzinae</taxon>
        <taxon>Oryza</taxon>
        <taxon>Oryza sativa</taxon>
    </lineage>
</organism>
<dbReference type="Proteomes" id="UP000000763">
    <property type="component" value="Chromosome 6"/>
</dbReference>
<proteinExistence type="predicted"/>
<reference evidence="2" key="1">
    <citation type="journal article" date="2005" name="Nature">
        <title>The map-based sequence of the rice genome.</title>
        <authorList>
            <consortium name="International rice genome sequencing project (IRGSP)"/>
            <person name="Matsumoto T."/>
            <person name="Wu J."/>
            <person name="Kanamori H."/>
            <person name="Katayose Y."/>
            <person name="Fujisawa M."/>
            <person name="Namiki N."/>
            <person name="Mizuno H."/>
            <person name="Yamamoto K."/>
            <person name="Antonio B.A."/>
            <person name="Baba T."/>
            <person name="Sakata K."/>
            <person name="Nagamura Y."/>
            <person name="Aoki H."/>
            <person name="Arikawa K."/>
            <person name="Arita K."/>
            <person name="Bito T."/>
            <person name="Chiden Y."/>
            <person name="Fujitsuka N."/>
            <person name="Fukunaka R."/>
            <person name="Hamada M."/>
            <person name="Harada C."/>
            <person name="Hayashi A."/>
            <person name="Hijishita S."/>
            <person name="Honda M."/>
            <person name="Hosokawa S."/>
            <person name="Ichikawa Y."/>
            <person name="Idonuma A."/>
            <person name="Iijima M."/>
            <person name="Ikeda M."/>
            <person name="Ikeno M."/>
            <person name="Ito K."/>
            <person name="Ito S."/>
            <person name="Ito T."/>
            <person name="Ito Y."/>
            <person name="Ito Y."/>
            <person name="Iwabuchi A."/>
            <person name="Kamiya K."/>
            <person name="Karasawa W."/>
            <person name="Kurita K."/>
            <person name="Katagiri S."/>
            <person name="Kikuta A."/>
            <person name="Kobayashi H."/>
            <person name="Kobayashi N."/>
            <person name="Machita K."/>
            <person name="Maehara T."/>
            <person name="Masukawa M."/>
            <person name="Mizubayashi T."/>
            <person name="Mukai Y."/>
            <person name="Nagasaki H."/>
            <person name="Nagata Y."/>
            <person name="Naito S."/>
            <person name="Nakashima M."/>
            <person name="Nakama Y."/>
            <person name="Nakamichi Y."/>
            <person name="Nakamura M."/>
            <person name="Meguro A."/>
            <person name="Negishi M."/>
            <person name="Ohta I."/>
            <person name="Ohta T."/>
            <person name="Okamoto M."/>
            <person name="Ono N."/>
            <person name="Saji S."/>
            <person name="Sakaguchi M."/>
            <person name="Sakai K."/>
            <person name="Shibata M."/>
            <person name="Shimokawa T."/>
            <person name="Song J."/>
            <person name="Takazaki Y."/>
            <person name="Terasawa K."/>
            <person name="Tsugane M."/>
            <person name="Tsuji K."/>
            <person name="Ueda S."/>
            <person name="Waki K."/>
            <person name="Yamagata H."/>
            <person name="Yamamoto M."/>
            <person name="Yamamoto S."/>
            <person name="Yamane H."/>
            <person name="Yoshiki S."/>
            <person name="Yoshihara R."/>
            <person name="Yukawa K."/>
            <person name="Zhong H."/>
            <person name="Yano M."/>
            <person name="Yuan Q."/>
            <person name="Ouyang S."/>
            <person name="Liu J."/>
            <person name="Jones K.M."/>
            <person name="Gansberger K."/>
            <person name="Moffat K."/>
            <person name="Hill J."/>
            <person name="Bera J."/>
            <person name="Fadrosh D."/>
            <person name="Jin S."/>
            <person name="Johri S."/>
            <person name="Kim M."/>
            <person name="Overton L."/>
            <person name="Reardon M."/>
            <person name="Tsitrin T."/>
            <person name="Vuong H."/>
            <person name="Weaver B."/>
            <person name="Ciecko A."/>
            <person name="Tallon L."/>
            <person name="Jackson J."/>
            <person name="Pai G."/>
            <person name="Aken S.V."/>
            <person name="Utterback T."/>
            <person name="Reidmuller S."/>
            <person name="Feldblyum T."/>
            <person name="Hsiao J."/>
            <person name="Zismann V."/>
            <person name="Iobst S."/>
            <person name="de Vazeille A.R."/>
            <person name="Buell C.R."/>
            <person name="Ying K."/>
            <person name="Li Y."/>
            <person name="Lu T."/>
            <person name="Huang Y."/>
            <person name="Zhao Q."/>
            <person name="Feng Q."/>
            <person name="Zhang L."/>
            <person name="Zhu J."/>
            <person name="Weng Q."/>
            <person name="Mu J."/>
            <person name="Lu Y."/>
            <person name="Fan D."/>
            <person name="Liu Y."/>
            <person name="Guan J."/>
            <person name="Zhang Y."/>
            <person name="Yu S."/>
            <person name="Liu X."/>
            <person name="Zhang Y."/>
            <person name="Hong G."/>
            <person name="Han B."/>
            <person name="Choisne N."/>
            <person name="Demange N."/>
            <person name="Orjeda G."/>
            <person name="Samain S."/>
            <person name="Cattolico L."/>
            <person name="Pelletier E."/>
            <person name="Couloux A."/>
            <person name="Segurens B."/>
            <person name="Wincker P."/>
            <person name="D'Hont A."/>
            <person name="Scarpelli C."/>
            <person name="Weissenbach J."/>
            <person name="Salanoubat M."/>
            <person name="Quetier F."/>
            <person name="Yu Y."/>
            <person name="Kim H.R."/>
            <person name="Rambo T."/>
            <person name="Currie J."/>
            <person name="Collura K."/>
            <person name="Luo M."/>
            <person name="Yang T."/>
            <person name="Ammiraju J.S.S."/>
            <person name="Engler F."/>
            <person name="Soderlund C."/>
            <person name="Wing R.A."/>
            <person name="Palmer L.E."/>
            <person name="de la Bastide M."/>
            <person name="Spiegel L."/>
            <person name="Nascimento L."/>
            <person name="Zutavern T."/>
            <person name="O'Shaughnessy A."/>
            <person name="Dike S."/>
            <person name="Dedhia N."/>
            <person name="Preston R."/>
            <person name="Balija V."/>
            <person name="McCombie W.R."/>
            <person name="Chow T."/>
            <person name="Chen H."/>
            <person name="Chung M."/>
            <person name="Chen C."/>
            <person name="Shaw J."/>
            <person name="Wu H."/>
            <person name="Hsiao K."/>
            <person name="Chao Y."/>
            <person name="Chu M."/>
            <person name="Cheng C."/>
            <person name="Hour A."/>
            <person name="Lee P."/>
            <person name="Lin S."/>
            <person name="Lin Y."/>
            <person name="Liou J."/>
            <person name="Liu S."/>
            <person name="Hsing Y."/>
            <person name="Raghuvanshi S."/>
            <person name="Mohanty A."/>
            <person name="Bharti A.K."/>
            <person name="Gaur A."/>
            <person name="Gupta V."/>
            <person name="Kumar D."/>
            <person name="Ravi V."/>
            <person name="Vij S."/>
            <person name="Kapur A."/>
            <person name="Khurana P."/>
            <person name="Khurana P."/>
            <person name="Khurana J.P."/>
            <person name="Tyagi A.K."/>
            <person name="Gaikwad K."/>
            <person name="Singh A."/>
            <person name="Dalal V."/>
            <person name="Srivastava S."/>
            <person name="Dixit A."/>
            <person name="Pal A.K."/>
            <person name="Ghazi I.A."/>
            <person name="Yadav M."/>
            <person name="Pandit A."/>
            <person name="Bhargava A."/>
            <person name="Sureshbabu K."/>
            <person name="Batra K."/>
            <person name="Sharma T.R."/>
            <person name="Mohapatra T."/>
            <person name="Singh N.K."/>
            <person name="Messing J."/>
            <person name="Nelson A.B."/>
            <person name="Fuks G."/>
            <person name="Kavchok S."/>
            <person name="Keizer G."/>
            <person name="Linton E."/>
            <person name="Llaca V."/>
            <person name="Song R."/>
            <person name="Tanyolac B."/>
            <person name="Young S."/>
            <person name="Ho-Il K."/>
            <person name="Hahn J.H."/>
            <person name="Sangsakoo G."/>
            <person name="Vanavichit A."/>
            <person name="de Mattos Luiz.A.T."/>
            <person name="Zimmer P.D."/>
            <person name="Malone G."/>
            <person name="Dellagostin O."/>
            <person name="de Oliveira A.C."/>
            <person name="Bevan M."/>
            <person name="Bancroft I."/>
            <person name="Minx P."/>
            <person name="Cordum H."/>
            <person name="Wilson R."/>
            <person name="Cheng Z."/>
            <person name="Jin W."/>
            <person name="Jiang J."/>
            <person name="Leong S.A."/>
            <person name="Iwama H."/>
            <person name="Gojobori T."/>
            <person name="Itoh T."/>
            <person name="Niimura Y."/>
            <person name="Fujii Y."/>
            <person name="Habara T."/>
            <person name="Sakai H."/>
            <person name="Sato Y."/>
            <person name="Wilson G."/>
            <person name="Kumar K."/>
            <person name="McCouch S."/>
            <person name="Juretic N."/>
            <person name="Hoen D."/>
            <person name="Wright S."/>
            <person name="Bruskiewich R."/>
            <person name="Bureau T."/>
            <person name="Miyao A."/>
            <person name="Hirochika H."/>
            <person name="Nishikawa T."/>
            <person name="Kadowaki K."/>
            <person name="Sugiura M."/>
            <person name="Burr B."/>
            <person name="Sasaki T."/>
        </authorList>
    </citation>
    <scope>NUCLEOTIDE SEQUENCE [LARGE SCALE GENOMIC DNA]</scope>
    <source>
        <strain evidence="2">cv. Nipponbare</strain>
    </source>
</reference>